<dbReference type="GO" id="GO:0004175">
    <property type="term" value="F:endopeptidase activity"/>
    <property type="evidence" value="ECO:0007669"/>
    <property type="project" value="TreeGrafter"/>
</dbReference>
<name>A0A923KTH1_9BURK</name>
<dbReference type="Pfam" id="PF18294">
    <property type="entry name" value="Pept_S41_N"/>
    <property type="match status" value="1"/>
</dbReference>
<dbReference type="PANTHER" id="PTHR32060:SF30">
    <property type="entry name" value="CARBOXY-TERMINAL PROCESSING PROTEASE CTPA"/>
    <property type="match status" value="1"/>
</dbReference>
<dbReference type="Proteomes" id="UP000627446">
    <property type="component" value="Unassembled WGS sequence"/>
</dbReference>
<dbReference type="InterPro" id="IPR041613">
    <property type="entry name" value="Pept_S41_N"/>
</dbReference>
<dbReference type="Pfam" id="PF00595">
    <property type="entry name" value="PDZ"/>
    <property type="match status" value="1"/>
</dbReference>
<dbReference type="GO" id="GO:0007165">
    <property type="term" value="P:signal transduction"/>
    <property type="evidence" value="ECO:0007669"/>
    <property type="project" value="TreeGrafter"/>
</dbReference>
<dbReference type="Gene3D" id="2.30.42.10">
    <property type="match status" value="1"/>
</dbReference>
<evidence type="ECO:0000256" key="1">
    <source>
        <dbReference type="SAM" id="SignalP"/>
    </source>
</evidence>
<dbReference type="CDD" id="cd07561">
    <property type="entry name" value="Peptidase_S41_CPP_like"/>
    <property type="match status" value="1"/>
</dbReference>
<dbReference type="GO" id="GO:0030288">
    <property type="term" value="C:outer membrane-bounded periplasmic space"/>
    <property type="evidence" value="ECO:0007669"/>
    <property type="project" value="TreeGrafter"/>
</dbReference>
<keyword evidence="4" id="KW-1185">Reference proteome</keyword>
<feature type="signal peptide" evidence="1">
    <location>
        <begin position="1"/>
        <end position="24"/>
    </location>
</feature>
<evidence type="ECO:0000313" key="4">
    <source>
        <dbReference type="Proteomes" id="UP000627446"/>
    </source>
</evidence>
<feature type="domain" description="PDZ" evidence="2">
    <location>
        <begin position="124"/>
        <end position="205"/>
    </location>
</feature>
<comment type="caution">
    <text evidence="3">The sequence shown here is derived from an EMBL/GenBank/DDBJ whole genome shotgun (WGS) entry which is preliminary data.</text>
</comment>
<dbReference type="Gene3D" id="3.90.226.10">
    <property type="entry name" value="2-enoyl-CoA Hydratase, Chain A, domain 1"/>
    <property type="match status" value="1"/>
</dbReference>
<sequence length="479" mass="51320">MLNPQKAFAYSLALTGLLALTSCGGGGGSTPASINSCNNNSALCSVVNGGSTNNGSIGNPDQLANVCTPTGEKAWVRAHLNDVYLWYREIVEVPATSYSSPQAYFDALLVKSKDRFSFTGSTEEINNYFDSGAEIGFGYELVNQNGSLRVTYVQPNSPAATQNLQRGTRIIGINGAAIETLSRDTQIAALYPDKAGVKTILQVKDNGAMSTRSVELVSTSITSYPVLQNSIITTSSNRKLGYLVFTDHIATAEAPLINTMQEFKQSGIDDLVIDLRYNGGGYLYIANEVASMIAGSKVQGRVFEQLQFNDKHPEKTSQSRDLYTNKARNGQALPQLNLSRVFVLTSSRTCSASESIINGLSPFVQVITIGGTTCGKPYGFIQADNCGTAYFAIEFSGVNDQGNGGYVNGFAPTCASSDDLENPLGSSNERLLANAINYSQTGTCSTSGLASPPIERSSVLSNAIETRERAWRNIRLLKH</sequence>
<dbReference type="GO" id="GO:0006508">
    <property type="term" value="P:proteolysis"/>
    <property type="evidence" value="ECO:0007669"/>
    <property type="project" value="InterPro"/>
</dbReference>
<dbReference type="InterPro" id="IPR036034">
    <property type="entry name" value="PDZ_sf"/>
</dbReference>
<dbReference type="Pfam" id="PF03572">
    <property type="entry name" value="Peptidase_S41"/>
    <property type="match status" value="1"/>
</dbReference>
<keyword evidence="1" id="KW-0732">Signal</keyword>
<dbReference type="Gene3D" id="3.30.750.170">
    <property type="match status" value="1"/>
</dbReference>
<dbReference type="AlphaFoldDB" id="A0A923KTH1"/>
<dbReference type="InterPro" id="IPR001478">
    <property type="entry name" value="PDZ"/>
</dbReference>
<feature type="chain" id="PRO_5037504952" evidence="1">
    <location>
        <begin position="25"/>
        <end position="479"/>
    </location>
</feature>
<protein>
    <submittedName>
        <fullName evidence="3">PDZ domain-containing protein</fullName>
    </submittedName>
</protein>
<dbReference type="PROSITE" id="PS50106">
    <property type="entry name" value="PDZ"/>
    <property type="match status" value="1"/>
</dbReference>
<evidence type="ECO:0000313" key="3">
    <source>
        <dbReference type="EMBL" id="MBC3882256.1"/>
    </source>
</evidence>
<dbReference type="InterPro" id="IPR029045">
    <property type="entry name" value="ClpP/crotonase-like_dom_sf"/>
</dbReference>
<organism evidence="3 4">
    <name type="scientific">Undibacterium nitidum</name>
    <dbReference type="NCBI Taxonomy" id="2762298"/>
    <lineage>
        <taxon>Bacteria</taxon>
        <taxon>Pseudomonadati</taxon>
        <taxon>Pseudomonadota</taxon>
        <taxon>Betaproteobacteria</taxon>
        <taxon>Burkholderiales</taxon>
        <taxon>Oxalobacteraceae</taxon>
        <taxon>Undibacterium</taxon>
    </lineage>
</organism>
<dbReference type="GO" id="GO:0008236">
    <property type="term" value="F:serine-type peptidase activity"/>
    <property type="evidence" value="ECO:0007669"/>
    <property type="project" value="InterPro"/>
</dbReference>
<dbReference type="EMBL" id="JACOFZ010000004">
    <property type="protein sequence ID" value="MBC3882256.1"/>
    <property type="molecule type" value="Genomic_DNA"/>
</dbReference>
<dbReference type="InterPro" id="IPR005151">
    <property type="entry name" value="Tail-specific_protease"/>
</dbReference>
<gene>
    <name evidence="3" type="ORF">H8K36_12760</name>
</gene>
<dbReference type="SUPFAM" id="SSF52096">
    <property type="entry name" value="ClpP/crotonase"/>
    <property type="match status" value="1"/>
</dbReference>
<accession>A0A923KTH1</accession>
<reference evidence="3" key="1">
    <citation type="submission" date="2020-08" db="EMBL/GenBank/DDBJ databases">
        <title>Novel species isolated from subtropical streams in China.</title>
        <authorList>
            <person name="Lu H."/>
        </authorList>
    </citation>
    <scope>NUCLEOTIDE SEQUENCE</scope>
    <source>
        <strain evidence="3">LX22W</strain>
    </source>
</reference>
<evidence type="ECO:0000259" key="2">
    <source>
        <dbReference type="PROSITE" id="PS50106"/>
    </source>
</evidence>
<dbReference type="SMART" id="SM00228">
    <property type="entry name" value="PDZ"/>
    <property type="match status" value="1"/>
</dbReference>
<dbReference type="PROSITE" id="PS51257">
    <property type="entry name" value="PROKAR_LIPOPROTEIN"/>
    <property type="match status" value="1"/>
</dbReference>
<dbReference type="RefSeq" id="WP_186916859.1">
    <property type="nucleotide sequence ID" value="NZ_JACOFZ010000004.1"/>
</dbReference>
<dbReference type="PANTHER" id="PTHR32060">
    <property type="entry name" value="TAIL-SPECIFIC PROTEASE"/>
    <property type="match status" value="1"/>
</dbReference>
<proteinExistence type="predicted"/>
<dbReference type="SUPFAM" id="SSF50156">
    <property type="entry name" value="PDZ domain-like"/>
    <property type="match status" value="1"/>
</dbReference>